<dbReference type="STRING" id="1160895.CM19_11965"/>
<dbReference type="InterPro" id="IPR003731">
    <property type="entry name" value="Di-Nase_FeMo-co_biosynth"/>
</dbReference>
<proteinExistence type="predicted"/>
<evidence type="ECO:0000313" key="2">
    <source>
        <dbReference type="EMBL" id="EZQ01786.1"/>
    </source>
</evidence>
<comment type="caution">
    <text evidence="2">The sequence shown here is derived from an EMBL/GenBank/DDBJ whole genome shotgun (WGS) entry which is preliminary data.</text>
</comment>
<accession>A0A031LJR3</accession>
<dbReference type="Proteomes" id="UP000024332">
    <property type="component" value="Unassembled WGS sequence"/>
</dbReference>
<dbReference type="Pfam" id="PF02579">
    <property type="entry name" value="Nitro_FeMo-Co"/>
    <property type="match status" value="1"/>
</dbReference>
<dbReference type="Gene3D" id="3.30.420.130">
    <property type="entry name" value="Dinitrogenase iron-molybdenum cofactor biosynthesis domain"/>
    <property type="match status" value="1"/>
</dbReference>
<organism evidence="2 3">
    <name type="scientific">Candidatus Acidianus copahuensis</name>
    <dbReference type="NCBI Taxonomy" id="1160895"/>
    <lineage>
        <taxon>Archaea</taxon>
        <taxon>Thermoproteota</taxon>
        <taxon>Thermoprotei</taxon>
        <taxon>Sulfolobales</taxon>
        <taxon>Sulfolobaceae</taxon>
        <taxon>Acidianus</taxon>
    </lineage>
</organism>
<dbReference type="InterPro" id="IPR036105">
    <property type="entry name" value="DiNase_FeMo-co_biosyn_sf"/>
</dbReference>
<dbReference type="RefSeq" id="WP_048100570.1">
    <property type="nucleotide sequence ID" value="NZ_JFZT01000061.1"/>
</dbReference>
<keyword evidence="3" id="KW-1185">Reference proteome</keyword>
<feature type="domain" description="Dinitrogenase iron-molybdenum cofactor biosynthesis" evidence="1">
    <location>
        <begin position="19"/>
        <end position="100"/>
    </location>
</feature>
<dbReference type="AlphaFoldDB" id="A0A031LJR3"/>
<protein>
    <submittedName>
        <fullName evidence="2">Diguanylate cyclase</fullName>
    </submittedName>
</protein>
<dbReference type="OrthoDB" id="25911at2157"/>
<name>A0A031LJR3_9CREN</name>
<gene>
    <name evidence="2" type="ORF">CM19_11965</name>
</gene>
<dbReference type="SUPFAM" id="SSF53146">
    <property type="entry name" value="Nitrogenase accessory factor-like"/>
    <property type="match status" value="1"/>
</dbReference>
<evidence type="ECO:0000313" key="3">
    <source>
        <dbReference type="Proteomes" id="UP000024332"/>
    </source>
</evidence>
<reference evidence="2 3" key="1">
    <citation type="submission" date="2014-03" db="EMBL/GenBank/DDBJ databases">
        <title>Draft genome sequence of the novel thermoacidophilic archaea Acidianus copahuensis ALE1 strain, isolated from Copahue volcanic area in Neuquen Argentina.</title>
        <authorList>
            <person name="Urbieta M.S."/>
            <person name="Rascovan N."/>
            <person name="Castro C."/>
            <person name="Revale S."/>
            <person name="Giaveno M.A."/>
            <person name="Vazquez M.P."/>
            <person name="Donati E.R."/>
        </authorList>
    </citation>
    <scope>NUCLEOTIDE SEQUENCE [LARGE SCALE GENOMIC DNA]</scope>
    <source>
        <strain evidence="2 3">ALE1</strain>
    </source>
</reference>
<evidence type="ECO:0000259" key="1">
    <source>
        <dbReference type="Pfam" id="PF02579"/>
    </source>
</evidence>
<dbReference type="EMBL" id="JFZT01000061">
    <property type="protein sequence ID" value="EZQ01786.1"/>
    <property type="molecule type" value="Genomic_DNA"/>
</dbReference>
<sequence length="108" mass="11958">MRIALPVADNLVAGTEDGEKIRIYEVSGNEVKLVEEYDNPALKTDAEMSREILMIRSIMQRGAKTLITSRIGLPGLRLLKGCGKVYITEKISVTEAIYNFTSGNLKKV</sequence>